<dbReference type="PANTHER" id="PTHR43377:SF1">
    <property type="entry name" value="BILIVERDIN REDUCTASE A"/>
    <property type="match status" value="1"/>
</dbReference>
<dbReference type="SUPFAM" id="SSF51735">
    <property type="entry name" value="NAD(P)-binding Rossmann-fold domains"/>
    <property type="match status" value="1"/>
</dbReference>
<name>A0A2Z6AYR6_9BACT</name>
<dbReference type="GO" id="GO:0000166">
    <property type="term" value="F:nucleotide binding"/>
    <property type="evidence" value="ECO:0007669"/>
    <property type="project" value="InterPro"/>
</dbReference>
<dbReference type="Pfam" id="PF22725">
    <property type="entry name" value="GFO_IDH_MocA_C3"/>
    <property type="match status" value="1"/>
</dbReference>
<proteinExistence type="predicted"/>
<dbReference type="RefSeq" id="WP_232034909.1">
    <property type="nucleotide sequence ID" value="NZ_AP017378.1"/>
</dbReference>
<feature type="domain" description="Gfo/Idh/MocA-like oxidoreductase N-terminal" evidence="1">
    <location>
        <begin position="8"/>
        <end position="125"/>
    </location>
</feature>
<dbReference type="EMBL" id="AP017378">
    <property type="protein sequence ID" value="BBD08407.1"/>
    <property type="molecule type" value="Genomic_DNA"/>
</dbReference>
<accession>A0A2Z6AYR6</accession>
<dbReference type="InterPro" id="IPR000683">
    <property type="entry name" value="Gfo/Idh/MocA-like_OxRdtase_N"/>
</dbReference>
<evidence type="ECO:0000313" key="4">
    <source>
        <dbReference type="Proteomes" id="UP000269883"/>
    </source>
</evidence>
<dbReference type="InterPro" id="IPR036291">
    <property type="entry name" value="NAD(P)-bd_dom_sf"/>
</dbReference>
<reference evidence="3 4" key="1">
    <citation type="journal article" date="2018" name="Sci. Adv.">
        <title>Multi-heme cytochromes provide a pathway for survival in energy-limited environments.</title>
        <authorList>
            <person name="Deng X."/>
            <person name="Dohmae N."/>
            <person name="Nealson K.H."/>
            <person name="Hashimoto K."/>
            <person name="Okamoto A."/>
        </authorList>
    </citation>
    <scope>NUCLEOTIDE SEQUENCE [LARGE SCALE GENOMIC DNA]</scope>
    <source>
        <strain evidence="3 4">IS5</strain>
    </source>
</reference>
<organism evidence="3 4">
    <name type="scientific">Desulfovibrio ferrophilus</name>
    <dbReference type="NCBI Taxonomy" id="241368"/>
    <lineage>
        <taxon>Bacteria</taxon>
        <taxon>Pseudomonadati</taxon>
        <taxon>Thermodesulfobacteriota</taxon>
        <taxon>Desulfovibrionia</taxon>
        <taxon>Desulfovibrionales</taxon>
        <taxon>Desulfovibrionaceae</taxon>
        <taxon>Desulfovibrio</taxon>
    </lineage>
</organism>
<dbReference type="SUPFAM" id="SSF55347">
    <property type="entry name" value="Glyceraldehyde-3-phosphate dehydrogenase-like, C-terminal domain"/>
    <property type="match status" value="1"/>
</dbReference>
<evidence type="ECO:0000259" key="1">
    <source>
        <dbReference type="Pfam" id="PF01408"/>
    </source>
</evidence>
<dbReference type="InterPro" id="IPR051450">
    <property type="entry name" value="Gfo/Idh/MocA_Oxidoreductases"/>
</dbReference>
<sequence length="313" mass="34647">MSNENTPMNVGVIGLGWMGKLHLRVYSELPGVNVVGVMDTEQAALDEVHERFGVPTFDNLDDLLSQPLDAVSVCVPTVYHLPVGLKVMDAGVPLLIEKPLAASADEGRQLLDKANEKGLPLMVGHIERFNPAVRRVKELVEDNGVISIQIERVGPYPPRIQDVGVMRDLGSHDIDLIRFITGSEYKSAYAVTSTTIGKHEDTALITAEMENGVLAHVNTNWVTPYKSRFIHIATKDRYIAADLITQQVKAYSKFEGYDAHYSIKEWPVMYREPVVEELKAFLAAVKDGTPLPITGEDGLKVLEIIERLEQCAC</sequence>
<dbReference type="AlphaFoldDB" id="A0A2Z6AYR6"/>
<dbReference type="Pfam" id="PF01408">
    <property type="entry name" value="GFO_IDH_MocA"/>
    <property type="match status" value="1"/>
</dbReference>
<dbReference type="InterPro" id="IPR055170">
    <property type="entry name" value="GFO_IDH_MocA-like_dom"/>
</dbReference>
<gene>
    <name evidence="3" type="ORF">DFE_1681</name>
</gene>
<keyword evidence="4" id="KW-1185">Reference proteome</keyword>
<dbReference type="Gene3D" id="3.40.50.720">
    <property type="entry name" value="NAD(P)-binding Rossmann-like Domain"/>
    <property type="match status" value="1"/>
</dbReference>
<dbReference type="PANTHER" id="PTHR43377">
    <property type="entry name" value="BILIVERDIN REDUCTASE A"/>
    <property type="match status" value="1"/>
</dbReference>
<evidence type="ECO:0000259" key="2">
    <source>
        <dbReference type="Pfam" id="PF22725"/>
    </source>
</evidence>
<dbReference type="Gene3D" id="3.30.360.10">
    <property type="entry name" value="Dihydrodipicolinate Reductase, domain 2"/>
    <property type="match status" value="1"/>
</dbReference>
<dbReference type="Proteomes" id="UP000269883">
    <property type="component" value="Chromosome"/>
</dbReference>
<feature type="domain" description="GFO/IDH/MocA-like oxidoreductase" evidence="2">
    <location>
        <begin position="162"/>
        <end position="229"/>
    </location>
</feature>
<evidence type="ECO:0000313" key="3">
    <source>
        <dbReference type="EMBL" id="BBD08407.1"/>
    </source>
</evidence>
<dbReference type="KEGG" id="dfl:DFE_1681"/>
<protein>
    <submittedName>
        <fullName evidence="3">Oxidoreductase domain-containing protein</fullName>
    </submittedName>
</protein>